<dbReference type="InterPro" id="IPR052035">
    <property type="entry name" value="ZnF_BED_domain_contain"/>
</dbReference>
<evidence type="ECO:0000256" key="3">
    <source>
        <dbReference type="ARBA" id="ARBA00022833"/>
    </source>
</evidence>
<name>A0AAW1VQR8_RUBAR</name>
<dbReference type="PANTHER" id="PTHR46481">
    <property type="entry name" value="ZINC FINGER BED DOMAIN-CONTAINING PROTEIN 4"/>
    <property type="match status" value="1"/>
</dbReference>
<comment type="caution">
    <text evidence="10">The sequence shown here is derived from an EMBL/GenBank/DDBJ whole genome shotgun (WGS) entry which is preliminary data.</text>
</comment>
<dbReference type="SMART" id="SM00614">
    <property type="entry name" value="ZnF_BED"/>
    <property type="match status" value="1"/>
</dbReference>
<gene>
    <name evidence="10" type="ORF">M0R45_034630</name>
</gene>
<dbReference type="SUPFAM" id="SSF53098">
    <property type="entry name" value="Ribonuclease H-like"/>
    <property type="match status" value="1"/>
</dbReference>
<keyword evidence="11" id="KW-1185">Reference proteome</keyword>
<evidence type="ECO:0000313" key="10">
    <source>
        <dbReference type="EMBL" id="KAK9910678.1"/>
    </source>
</evidence>
<dbReference type="Proteomes" id="UP001457282">
    <property type="component" value="Unassembled WGS sequence"/>
</dbReference>
<evidence type="ECO:0000313" key="11">
    <source>
        <dbReference type="Proteomes" id="UP001457282"/>
    </source>
</evidence>
<dbReference type="PROSITE" id="PS50808">
    <property type="entry name" value="ZF_BED"/>
    <property type="match status" value="1"/>
</dbReference>
<evidence type="ECO:0000256" key="5">
    <source>
        <dbReference type="ARBA" id="ARBA00023125"/>
    </source>
</evidence>
<evidence type="ECO:0000256" key="4">
    <source>
        <dbReference type="ARBA" id="ARBA00023015"/>
    </source>
</evidence>
<proteinExistence type="predicted"/>
<protein>
    <recommendedName>
        <fullName evidence="9">BED-type domain-containing protein</fullName>
    </recommendedName>
</protein>
<accession>A0AAW1VQR8</accession>
<evidence type="ECO:0000256" key="2">
    <source>
        <dbReference type="ARBA" id="ARBA00022771"/>
    </source>
</evidence>
<evidence type="ECO:0000256" key="8">
    <source>
        <dbReference type="SAM" id="MobiDB-lite"/>
    </source>
</evidence>
<dbReference type="InterPro" id="IPR012337">
    <property type="entry name" value="RNaseH-like_sf"/>
</dbReference>
<dbReference type="Pfam" id="PF14372">
    <property type="entry name" value="hAT-like_RNase-H"/>
    <property type="match status" value="1"/>
</dbReference>
<keyword evidence="1" id="KW-0479">Metal-binding</keyword>
<dbReference type="SUPFAM" id="SSF140996">
    <property type="entry name" value="Hermes dimerisation domain"/>
    <property type="match status" value="1"/>
</dbReference>
<evidence type="ECO:0000256" key="6">
    <source>
        <dbReference type="ARBA" id="ARBA00023163"/>
    </source>
</evidence>
<dbReference type="SUPFAM" id="SSF57667">
    <property type="entry name" value="beta-beta-alpha zinc fingers"/>
    <property type="match status" value="1"/>
</dbReference>
<dbReference type="InterPro" id="IPR025525">
    <property type="entry name" value="hAT-like_transposase_RNase-H"/>
</dbReference>
<dbReference type="EMBL" id="JBEDUW010000007">
    <property type="protein sequence ID" value="KAK9910678.1"/>
    <property type="molecule type" value="Genomic_DNA"/>
</dbReference>
<dbReference type="GO" id="GO:0008270">
    <property type="term" value="F:zinc ion binding"/>
    <property type="evidence" value="ECO:0007669"/>
    <property type="project" value="UniProtKB-KW"/>
</dbReference>
<feature type="compositionally biased region" description="Polar residues" evidence="8">
    <location>
        <begin position="1"/>
        <end position="12"/>
    </location>
</feature>
<feature type="region of interest" description="Disordered" evidence="8">
    <location>
        <begin position="1"/>
        <end position="53"/>
    </location>
</feature>
<dbReference type="GO" id="GO:0003677">
    <property type="term" value="F:DNA binding"/>
    <property type="evidence" value="ECO:0007669"/>
    <property type="project" value="UniProtKB-KW"/>
</dbReference>
<sequence>MEQSSQTPNPADSSIGTTPTPGSTVQDAGVLVSQPTQATPTPVPPAPPSVPAEALPELDAKRKNQSLAWEHFTRMKNPDGSQMARPRAKCNYCPQTYACHSKANGTTAMRTHMLYQCRKSPLYIPAKKQRYLTFDSQENGGHVLSIAYDKDDCRFACARMIIRDELPFSHVEGQGFIDFMRFAQPKFKPPSRRTIARDILILYKSEKHKIKEFLARNEQRRSLGSVLQRKDEYKGGIVPLDVCTRWNSTYFMLEIAMKFKKAFVRLLDEDQQFEGYFEERIGGKKRDGPPSNDDWDKAARLIKFLKIFYDATLHFSGTKVVTANQPLLWMCTIVGELEKCTSSSDPLMVSIGTSMKIKFDKYWLKLQDMNKYC</sequence>
<dbReference type="AlphaFoldDB" id="A0AAW1VQR8"/>
<keyword evidence="5" id="KW-0238">DNA-binding</keyword>
<feature type="compositionally biased region" description="Pro residues" evidence="8">
    <location>
        <begin position="41"/>
        <end position="50"/>
    </location>
</feature>
<feature type="compositionally biased region" description="Low complexity" evidence="8">
    <location>
        <begin position="13"/>
        <end position="24"/>
    </location>
</feature>
<dbReference type="InterPro" id="IPR036236">
    <property type="entry name" value="Znf_C2H2_sf"/>
</dbReference>
<feature type="domain" description="BED-type" evidence="9">
    <location>
        <begin position="63"/>
        <end position="124"/>
    </location>
</feature>
<dbReference type="InterPro" id="IPR003656">
    <property type="entry name" value="Znf_BED"/>
</dbReference>
<evidence type="ECO:0000256" key="1">
    <source>
        <dbReference type="ARBA" id="ARBA00022723"/>
    </source>
</evidence>
<evidence type="ECO:0000256" key="7">
    <source>
        <dbReference type="PROSITE-ProRule" id="PRU00027"/>
    </source>
</evidence>
<dbReference type="Gene3D" id="1.10.10.1070">
    <property type="entry name" value="Zinc finger, BED domain-containing"/>
    <property type="match status" value="1"/>
</dbReference>
<dbReference type="PANTHER" id="PTHR46481:SF8">
    <property type="entry name" value="ZINC FINGER BED DOMAIN-CONTAINING PROTEIN RICESLEEPER 1-LIKE"/>
    <property type="match status" value="1"/>
</dbReference>
<keyword evidence="4" id="KW-0805">Transcription regulation</keyword>
<keyword evidence="2 7" id="KW-0863">Zinc-finger</keyword>
<dbReference type="Pfam" id="PF02892">
    <property type="entry name" value="zf-BED"/>
    <property type="match status" value="1"/>
</dbReference>
<organism evidence="10 11">
    <name type="scientific">Rubus argutus</name>
    <name type="common">Southern blackberry</name>
    <dbReference type="NCBI Taxonomy" id="59490"/>
    <lineage>
        <taxon>Eukaryota</taxon>
        <taxon>Viridiplantae</taxon>
        <taxon>Streptophyta</taxon>
        <taxon>Embryophyta</taxon>
        <taxon>Tracheophyta</taxon>
        <taxon>Spermatophyta</taxon>
        <taxon>Magnoliopsida</taxon>
        <taxon>eudicotyledons</taxon>
        <taxon>Gunneridae</taxon>
        <taxon>Pentapetalae</taxon>
        <taxon>rosids</taxon>
        <taxon>fabids</taxon>
        <taxon>Rosales</taxon>
        <taxon>Rosaceae</taxon>
        <taxon>Rosoideae</taxon>
        <taxon>Rosoideae incertae sedis</taxon>
        <taxon>Rubus</taxon>
    </lineage>
</organism>
<evidence type="ECO:0000259" key="9">
    <source>
        <dbReference type="PROSITE" id="PS50808"/>
    </source>
</evidence>
<keyword evidence="6" id="KW-0804">Transcription</keyword>
<keyword evidence="3" id="KW-0862">Zinc</keyword>
<reference evidence="10 11" key="1">
    <citation type="journal article" date="2023" name="G3 (Bethesda)">
        <title>A chromosome-length genome assembly and annotation of blackberry (Rubus argutus, cv. 'Hillquist').</title>
        <authorList>
            <person name="Bruna T."/>
            <person name="Aryal R."/>
            <person name="Dudchenko O."/>
            <person name="Sargent D.J."/>
            <person name="Mead D."/>
            <person name="Buti M."/>
            <person name="Cavallini A."/>
            <person name="Hytonen T."/>
            <person name="Andres J."/>
            <person name="Pham M."/>
            <person name="Weisz D."/>
            <person name="Mascagni F."/>
            <person name="Usai G."/>
            <person name="Natali L."/>
            <person name="Bassil N."/>
            <person name="Fernandez G.E."/>
            <person name="Lomsadze A."/>
            <person name="Armour M."/>
            <person name="Olukolu B."/>
            <person name="Poorten T."/>
            <person name="Britton C."/>
            <person name="Davik J."/>
            <person name="Ashrafi H."/>
            <person name="Aiden E.L."/>
            <person name="Borodovsky M."/>
            <person name="Worthington M."/>
        </authorList>
    </citation>
    <scope>NUCLEOTIDE SEQUENCE [LARGE SCALE GENOMIC DNA]</scope>
    <source>
        <strain evidence="10">PI 553951</strain>
    </source>
</reference>